<proteinExistence type="predicted"/>
<evidence type="ECO:0000313" key="2">
    <source>
        <dbReference type="EMBL" id="TKI70355.1"/>
    </source>
</evidence>
<comment type="caution">
    <text evidence="2">The sequence shown here is derived from an EMBL/GenBank/DDBJ whole genome shotgun (WGS) entry which is preliminary data.</text>
</comment>
<dbReference type="SMART" id="SM00471">
    <property type="entry name" value="HDc"/>
    <property type="match status" value="1"/>
</dbReference>
<dbReference type="AlphaFoldDB" id="A0A4U2Z8S7"/>
<dbReference type="Proteomes" id="UP000309561">
    <property type="component" value="Unassembled WGS sequence"/>
</dbReference>
<dbReference type="Pfam" id="PF13487">
    <property type="entry name" value="HD_5"/>
    <property type="match status" value="1"/>
</dbReference>
<dbReference type="OrthoDB" id="9781223at2"/>
<dbReference type="Gene3D" id="1.10.3210.10">
    <property type="entry name" value="Hypothetical protein af1432"/>
    <property type="match status" value="1"/>
</dbReference>
<dbReference type="RefSeq" id="WP_137012316.1">
    <property type="nucleotide sequence ID" value="NZ_SZPX01000002.1"/>
</dbReference>
<evidence type="ECO:0000259" key="1">
    <source>
        <dbReference type="PROSITE" id="PS51832"/>
    </source>
</evidence>
<feature type="domain" description="HD-GYP" evidence="1">
    <location>
        <begin position="132"/>
        <end position="318"/>
    </location>
</feature>
<name>A0A4U2Z8S7_9BACT</name>
<accession>A0A4U2Z8S7</accession>
<dbReference type="PROSITE" id="PS51832">
    <property type="entry name" value="HD_GYP"/>
    <property type="match status" value="1"/>
</dbReference>
<evidence type="ECO:0000313" key="3">
    <source>
        <dbReference type="Proteomes" id="UP000309561"/>
    </source>
</evidence>
<organism evidence="2 3">
    <name type="scientific">Sulfurimonas crateris</name>
    <dbReference type="NCBI Taxonomy" id="2574727"/>
    <lineage>
        <taxon>Bacteria</taxon>
        <taxon>Pseudomonadati</taxon>
        <taxon>Campylobacterota</taxon>
        <taxon>Epsilonproteobacteria</taxon>
        <taxon>Campylobacterales</taxon>
        <taxon>Sulfurimonadaceae</taxon>
        <taxon>Sulfurimonas</taxon>
    </lineage>
</organism>
<reference evidence="2 3" key="1">
    <citation type="submission" date="2019-04" db="EMBL/GenBank/DDBJ databases">
        <title>Sulfurimonas crateris sp. nov. a facultative anaerobic sulfur-oxidizing chemolithautotrophic bacterium isolated from a terrestrial mud vulcano.</title>
        <authorList>
            <person name="Ratnikova N.M."/>
            <person name="Slobodkin A.I."/>
            <person name="Merkel A.Y."/>
            <person name="Novikov A."/>
            <person name="Bonch-Osmolovskaya E.A."/>
            <person name="Slobodkina G.B."/>
        </authorList>
    </citation>
    <scope>NUCLEOTIDE SEQUENCE [LARGE SCALE GENOMIC DNA]</scope>
    <source>
        <strain evidence="2 3">SN118</strain>
    </source>
</reference>
<gene>
    <name evidence="2" type="ORF">FCU45_03465</name>
</gene>
<sequence length="318" mass="37150">MKIVKTKLNYAKSYTLLDIDALAVGAVTLFDIFIKKRRDYIIIIEAGTTLTQSLYDKLKKQENLYINKSDEDKQILSCETLKHYIKYNKDDHKKRLELLYEVNNQLFEIYMVNKENKINLGCVELIIDAIIYLLKYDELFIKNTMPYMLNNHMLQNHSLHVAIYALTLGYTLKFSDEQLLKLGSAALLHDVGVKKIDKNIINKESELTPQETLIVRKHSQYSVEILKQNRIHDPYIIDAVMHHHERYDGLGYPDKQTKGEISDLASILSICDVFDALTNNRPYRPHYSSFDALKMMMKDPDMVNRFNQPYLHIALKLL</sequence>
<protein>
    <submittedName>
        <fullName evidence="2">HD domain-containing protein</fullName>
    </submittedName>
</protein>
<dbReference type="CDD" id="cd00077">
    <property type="entry name" value="HDc"/>
    <property type="match status" value="1"/>
</dbReference>
<dbReference type="PANTHER" id="PTHR43155:SF2">
    <property type="entry name" value="CYCLIC DI-GMP PHOSPHODIESTERASE PA4108"/>
    <property type="match status" value="1"/>
</dbReference>
<dbReference type="SUPFAM" id="SSF109604">
    <property type="entry name" value="HD-domain/PDEase-like"/>
    <property type="match status" value="1"/>
</dbReference>
<dbReference type="InterPro" id="IPR003607">
    <property type="entry name" value="HD/PDEase_dom"/>
</dbReference>
<dbReference type="EMBL" id="SZPX01000002">
    <property type="protein sequence ID" value="TKI70355.1"/>
    <property type="molecule type" value="Genomic_DNA"/>
</dbReference>
<dbReference type="PANTHER" id="PTHR43155">
    <property type="entry name" value="CYCLIC DI-GMP PHOSPHODIESTERASE PA4108-RELATED"/>
    <property type="match status" value="1"/>
</dbReference>
<keyword evidence="3" id="KW-1185">Reference proteome</keyword>
<dbReference type="InterPro" id="IPR037522">
    <property type="entry name" value="HD_GYP_dom"/>
</dbReference>